<proteinExistence type="predicted"/>
<accession>A0A5M8FRL8</accession>
<dbReference type="GO" id="GO:0008654">
    <property type="term" value="P:phospholipid biosynthetic process"/>
    <property type="evidence" value="ECO:0007669"/>
    <property type="project" value="InterPro"/>
</dbReference>
<dbReference type="PANTHER" id="PTHR10067">
    <property type="entry name" value="PHOSPHATIDYLSERINE DECARBOXYLASE"/>
    <property type="match status" value="1"/>
</dbReference>
<dbReference type="GO" id="GO:0004609">
    <property type="term" value="F:phosphatidylserine decarboxylase activity"/>
    <property type="evidence" value="ECO:0007669"/>
    <property type="project" value="InterPro"/>
</dbReference>
<dbReference type="Pfam" id="PF02666">
    <property type="entry name" value="PS_Dcarbxylase"/>
    <property type="match status" value="1"/>
</dbReference>
<evidence type="ECO:0000256" key="1">
    <source>
        <dbReference type="ARBA" id="ARBA00022793"/>
    </source>
</evidence>
<dbReference type="PANTHER" id="PTHR10067:SF13">
    <property type="entry name" value="PHOSPHATIDYLSERINE DECARBOXYLASE"/>
    <property type="match status" value="1"/>
</dbReference>
<evidence type="ECO:0000256" key="2">
    <source>
        <dbReference type="ARBA" id="ARBA00023145"/>
    </source>
</evidence>
<organism evidence="5 6">
    <name type="scientific">Thiohalocapsa marina</name>
    <dbReference type="NCBI Taxonomy" id="424902"/>
    <lineage>
        <taxon>Bacteria</taxon>
        <taxon>Pseudomonadati</taxon>
        <taxon>Pseudomonadota</taxon>
        <taxon>Gammaproteobacteria</taxon>
        <taxon>Chromatiales</taxon>
        <taxon>Chromatiaceae</taxon>
        <taxon>Thiohalocapsa</taxon>
    </lineage>
</organism>
<evidence type="ECO:0000313" key="5">
    <source>
        <dbReference type="EMBL" id="KAA6186211.1"/>
    </source>
</evidence>
<evidence type="ECO:0000256" key="4">
    <source>
        <dbReference type="ARBA" id="ARBA00023317"/>
    </source>
</evidence>
<keyword evidence="2" id="KW-0865">Zymogen</keyword>
<keyword evidence="3" id="KW-0456">Lyase</keyword>
<evidence type="ECO:0000313" key="6">
    <source>
        <dbReference type="Proteomes" id="UP000322981"/>
    </source>
</evidence>
<keyword evidence="6" id="KW-1185">Reference proteome</keyword>
<comment type="caution">
    <text evidence="5">The sequence shown here is derived from an EMBL/GenBank/DDBJ whole genome shotgun (WGS) entry which is preliminary data.</text>
</comment>
<dbReference type="Proteomes" id="UP000322981">
    <property type="component" value="Unassembled WGS sequence"/>
</dbReference>
<dbReference type="EMBL" id="VWXX01000005">
    <property type="protein sequence ID" value="KAA6186211.1"/>
    <property type="molecule type" value="Genomic_DNA"/>
</dbReference>
<dbReference type="OrthoDB" id="9802030at2"/>
<keyword evidence="4" id="KW-0670">Pyruvate</keyword>
<name>A0A5M8FRL8_9GAMM</name>
<keyword evidence="1" id="KW-0210">Decarboxylase</keyword>
<dbReference type="RefSeq" id="WP_150091137.1">
    <property type="nucleotide sequence ID" value="NZ_JBFUOH010000031.1"/>
</dbReference>
<protein>
    <submittedName>
        <fullName evidence="5">Phosphatidylserine decarboxylase</fullName>
    </submittedName>
</protein>
<dbReference type="InterPro" id="IPR003817">
    <property type="entry name" value="PS_Dcarbxylase"/>
</dbReference>
<sequence length="431" mass="47743">MMRRLNAVRALALVVLAVGLLLLADLAVAEDQQHRPITRELVELIAANPEIGTLLEASIAAAKDVNPDPATNPVQTLSAYFDFIDSASQMIPRQTLDDPPNLIRDQILQSICYFYFLVDQPLEVLADLGHFSPTLQFYPPFAAWLGQFTETWGDFLDTEASWSEETYQQFYADPRFGLQQGWYESPENWRTFNQFFARKLRSPEQRPIAAPNDPAVVVAPADSVPHGVWAIDGQSRIQVPEGLRVKLSRYFSIPELLGPDSAFKEAFAGGVLTHTFLNVNDYHHYHFAVGGTVKEKRIVRGNTALEVEWNAAAGRYDPVDSMGWQFTHTRGYVIVDTGDHGLVALIPMGMAQVSSVNFYDAVQVGSRHDKGDELGFFLFGGSDFVMLFQPQAGFELTAPRASDDAAQGSAYAHLLMGEAYGILRGRPQGGL</sequence>
<evidence type="ECO:0000256" key="3">
    <source>
        <dbReference type="ARBA" id="ARBA00023239"/>
    </source>
</evidence>
<dbReference type="AlphaFoldDB" id="A0A5M8FRL8"/>
<gene>
    <name evidence="5" type="ORF">F2Q65_05215</name>
</gene>
<reference evidence="5 6" key="1">
    <citation type="submission" date="2019-09" db="EMBL/GenBank/DDBJ databases">
        <title>Whole-genome sequence of the purple sulfur bacterium Thiohalocapsa marina DSM 19078.</title>
        <authorList>
            <person name="Kyndt J.A."/>
            <person name="Meyer T.E."/>
        </authorList>
    </citation>
    <scope>NUCLEOTIDE SEQUENCE [LARGE SCALE GENOMIC DNA]</scope>
    <source>
        <strain evidence="5 6">DSM 19078</strain>
    </source>
</reference>